<evidence type="ECO:0000313" key="10">
    <source>
        <dbReference type="EMBL" id="CAE0610951.1"/>
    </source>
</evidence>
<organism evidence="10">
    <name type="scientific">Picocystis salinarum</name>
    <dbReference type="NCBI Taxonomy" id="88271"/>
    <lineage>
        <taxon>Eukaryota</taxon>
        <taxon>Viridiplantae</taxon>
        <taxon>Chlorophyta</taxon>
        <taxon>Picocystophyceae</taxon>
        <taxon>Picocystales</taxon>
        <taxon>Picocystaceae</taxon>
        <taxon>Picocystis</taxon>
    </lineage>
</organism>
<dbReference type="PANTHER" id="PTHR43811:SF19">
    <property type="entry name" value="39 KDA FK506-BINDING NUCLEAR PROTEIN"/>
    <property type="match status" value="1"/>
</dbReference>
<feature type="domain" description="PPIase FKBP-type" evidence="7">
    <location>
        <begin position="308"/>
        <end position="396"/>
    </location>
</feature>
<dbReference type="Gene3D" id="3.10.50.40">
    <property type="match status" value="1"/>
</dbReference>
<dbReference type="FunFam" id="3.10.50.40:FF:000006">
    <property type="entry name" value="Peptidyl-prolyl cis-trans isomerase"/>
    <property type="match status" value="1"/>
</dbReference>
<evidence type="ECO:0000313" key="9">
    <source>
        <dbReference type="EMBL" id="CAE0610950.1"/>
    </source>
</evidence>
<accession>A0A6U9R7N6</accession>
<dbReference type="EMBL" id="HBIS01005296">
    <property type="protein sequence ID" value="CAE0610949.1"/>
    <property type="molecule type" value="Transcribed_RNA"/>
</dbReference>
<dbReference type="EC" id="5.2.1.8" evidence="2 5"/>
<evidence type="ECO:0000256" key="1">
    <source>
        <dbReference type="ARBA" id="ARBA00000971"/>
    </source>
</evidence>
<protein>
    <recommendedName>
        <fullName evidence="2 5">peptidylprolyl isomerase</fullName>
        <ecNumber evidence="2 5">5.2.1.8</ecNumber>
    </recommendedName>
</protein>
<dbReference type="Pfam" id="PF00254">
    <property type="entry name" value="FKBP_C"/>
    <property type="match status" value="1"/>
</dbReference>
<dbReference type="SUPFAM" id="SSF54534">
    <property type="entry name" value="FKBP-like"/>
    <property type="match status" value="1"/>
</dbReference>
<feature type="compositionally biased region" description="Acidic residues" evidence="6">
    <location>
        <begin position="128"/>
        <end position="145"/>
    </location>
</feature>
<evidence type="ECO:0000256" key="2">
    <source>
        <dbReference type="ARBA" id="ARBA00013194"/>
    </source>
</evidence>
<keyword evidence="4 5" id="KW-0413">Isomerase</keyword>
<evidence type="ECO:0000256" key="4">
    <source>
        <dbReference type="ARBA" id="ARBA00023235"/>
    </source>
</evidence>
<keyword evidence="3 5" id="KW-0697">Rotamase</keyword>
<dbReference type="Pfam" id="PF17800">
    <property type="entry name" value="NPL"/>
    <property type="match status" value="1"/>
</dbReference>
<sequence length="396" mass="43099">MEVKPGRAAPYVPPPEGQALHLVRATLDPSAADGARCVLRVQMDGGTALLVASLRAGVHESVALDLLLEEYAEFTITGDASVHLIGNLVAHHPSSASDESDDDDDDEAYVPSSEEMELMVDGGWMDASDSDEDEEEFEVESDEDDAWAQVAAHQRTNVVIEELEDVDPVPCSLAGTNRSPSNALATEEAKENTKTKKKKKRNQAQANEPEPLPQGSQPAKRSKESERNEKDAPDTKDRNGTQAVGSNKQASTKKEQKKGKKPTKEDAEEDAPRAGLVQGNKHVRRYENGFEIVELHMGQPDGKLAQPGKKVEMRYVGKLKSNGRVFDQTKGKSTFKFRLGVGEVIKGWDVGVQGMRVGDKRRLTIPPQMAYGSGGVKGAIPPNATLTFDVELVHVW</sequence>
<evidence type="ECO:0000256" key="6">
    <source>
        <dbReference type="SAM" id="MobiDB-lite"/>
    </source>
</evidence>
<dbReference type="EMBL" id="HBIS01005297">
    <property type="protein sequence ID" value="CAE0610950.1"/>
    <property type="molecule type" value="Transcribed_RNA"/>
</dbReference>
<reference evidence="10" key="1">
    <citation type="submission" date="2021-01" db="EMBL/GenBank/DDBJ databases">
        <authorList>
            <person name="Corre E."/>
            <person name="Pelletier E."/>
            <person name="Niang G."/>
            <person name="Scheremetjew M."/>
            <person name="Finn R."/>
            <person name="Kale V."/>
            <person name="Holt S."/>
            <person name="Cochrane G."/>
            <person name="Meng A."/>
            <person name="Brown T."/>
            <person name="Cohen L."/>
        </authorList>
    </citation>
    <scope>NUCLEOTIDE SEQUENCE</scope>
    <source>
        <strain evidence="10">CCMP1897</strain>
    </source>
</reference>
<dbReference type="AlphaFoldDB" id="A0A6U9R7N6"/>
<feature type="region of interest" description="Disordered" evidence="6">
    <location>
        <begin position="124"/>
        <end position="145"/>
    </location>
</feature>
<evidence type="ECO:0000256" key="3">
    <source>
        <dbReference type="ARBA" id="ARBA00023110"/>
    </source>
</evidence>
<proteinExistence type="predicted"/>
<dbReference type="PROSITE" id="PS50059">
    <property type="entry name" value="FKBP_PPIASE"/>
    <property type="match status" value="1"/>
</dbReference>
<evidence type="ECO:0000256" key="5">
    <source>
        <dbReference type="PROSITE-ProRule" id="PRU00277"/>
    </source>
</evidence>
<dbReference type="InterPro" id="IPR041232">
    <property type="entry name" value="NPL"/>
</dbReference>
<name>A0A6U9R7N6_9CHLO</name>
<feature type="region of interest" description="Disordered" evidence="6">
    <location>
        <begin position="170"/>
        <end position="279"/>
    </location>
</feature>
<dbReference type="EMBL" id="HBIS01005298">
    <property type="protein sequence ID" value="CAE0610951.1"/>
    <property type="molecule type" value="Transcribed_RNA"/>
</dbReference>
<dbReference type="InterPro" id="IPR046357">
    <property type="entry name" value="PPIase_dom_sf"/>
</dbReference>
<feature type="compositionally biased region" description="Basic and acidic residues" evidence="6">
    <location>
        <begin position="221"/>
        <end position="239"/>
    </location>
</feature>
<comment type="catalytic activity">
    <reaction evidence="1 5">
        <text>[protein]-peptidylproline (omega=180) = [protein]-peptidylproline (omega=0)</text>
        <dbReference type="Rhea" id="RHEA:16237"/>
        <dbReference type="Rhea" id="RHEA-COMP:10747"/>
        <dbReference type="Rhea" id="RHEA-COMP:10748"/>
        <dbReference type="ChEBI" id="CHEBI:83833"/>
        <dbReference type="ChEBI" id="CHEBI:83834"/>
        <dbReference type="EC" id="5.2.1.8"/>
    </reaction>
</comment>
<dbReference type="PANTHER" id="PTHR43811">
    <property type="entry name" value="FKBP-TYPE PEPTIDYL-PROLYL CIS-TRANS ISOMERASE FKPA"/>
    <property type="match status" value="1"/>
</dbReference>
<dbReference type="GO" id="GO:0003755">
    <property type="term" value="F:peptidyl-prolyl cis-trans isomerase activity"/>
    <property type="evidence" value="ECO:0007669"/>
    <property type="project" value="UniProtKB-KW"/>
</dbReference>
<gene>
    <name evidence="8" type="ORF">PSAL00342_LOCUS4784</name>
    <name evidence="9" type="ORF">PSAL00342_LOCUS4785</name>
    <name evidence="10" type="ORF">PSAL00342_LOCUS4786</name>
</gene>
<dbReference type="Gene3D" id="2.60.120.340">
    <property type="entry name" value="Nucleoplasmin core domain"/>
    <property type="match status" value="1"/>
</dbReference>
<dbReference type="InterPro" id="IPR001179">
    <property type="entry name" value="PPIase_FKBP_dom"/>
</dbReference>
<evidence type="ECO:0000313" key="8">
    <source>
        <dbReference type="EMBL" id="CAE0610949.1"/>
    </source>
</evidence>
<feature type="compositionally biased region" description="Polar residues" evidence="6">
    <location>
        <begin position="174"/>
        <end position="184"/>
    </location>
</feature>
<evidence type="ECO:0000259" key="7">
    <source>
        <dbReference type="PROSITE" id="PS50059"/>
    </source>
</evidence>